<dbReference type="OrthoDB" id="9790935at2"/>
<dbReference type="Proteomes" id="UP000051442">
    <property type="component" value="Unassembled WGS sequence"/>
</dbReference>
<dbReference type="Pfam" id="PF02371">
    <property type="entry name" value="Transposase_20"/>
    <property type="match status" value="1"/>
</dbReference>
<organism evidence="3 4">
    <name type="scientific">Secundilactobacillus similis DSM 23365 = JCM 2765</name>
    <dbReference type="NCBI Taxonomy" id="1423804"/>
    <lineage>
        <taxon>Bacteria</taxon>
        <taxon>Bacillati</taxon>
        <taxon>Bacillota</taxon>
        <taxon>Bacilli</taxon>
        <taxon>Lactobacillales</taxon>
        <taxon>Lactobacillaceae</taxon>
        <taxon>Secundilactobacillus</taxon>
    </lineage>
</organism>
<evidence type="ECO:0000313" key="3">
    <source>
        <dbReference type="EMBL" id="KRN19322.1"/>
    </source>
</evidence>
<feature type="domain" description="Transposase IS116/IS110/IS902 C-terminal" evidence="2">
    <location>
        <begin position="285"/>
        <end position="359"/>
    </location>
</feature>
<gene>
    <name evidence="3" type="ORF">FD14_GL001732</name>
</gene>
<evidence type="ECO:0000259" key="1">
    <source>
        <dbReference type="Pfam" id="PF01548"/>
    </source>
</evidence>
<evidence type="ECO:0000259" key="2">
    <source>
        <dbReference type="Pfam" id="PF02371"/>
    </source>
</evidence>
<proteinExistence type="predicted"/>
<dbReference type="AlphaFoldDB" id="A0A0R2F2K7"/>
<accession>A0A0R2F2K7</accession>
<comment type="caution">
    <text evidence="3">The sequence shown here is derived from an EMBL/GenBank/DDBJ whole genome shotgun (WGS) entry which is preliminary data.</text>
</comment>
<dbReference type="NCBIfam" id="NF033542">
    <property type="entry name" value="transpos_IS110"/>
    <property type="match status" value="1"/>
</dbReference>
<protein>
    <submittedName>
        <fullName evidence="3">Transposase</fullName>
    </submittedName>
</protein>
<dbReference type="STRING" id="1423804.FD14_GL001732"/>
<dbReference type="PANTHER" id="PTHR33055:SF17">
    <property type="entry name" value="THIRD ORF IN TRANSPOSON ISC1491"/>
    <property type="match status" value="1"/>
</dbReference>
<dbReference type="GO" id="GO:0003677">
    <property type="term" value="F:DNA binding"/>
    <property type="evidence" value="ECO:0007669"/>
    <property type="project" value="InterPro"/>
</dbReference>
<dbReference type="PATRIC" id="fig|1423804.4.peg.1875"/>
<feature type="domain" description="Transposase IS110-like N-terminal" evidence="1">
    <location>
        <begin position="21"/>
        <end position="172"/>
    </location>
</feature>
<dbReference type="InterPro" id="IPR002525">
    <property type="entry name" value="Transp_IS110-like_N"/>
</dbReference>
<dbReference type="InterPro" id="IPR047650">
    <property type="entry name" value="Transpos_IS110"/>
</dbReference>
<dbReference type="GO" id="GO:0006313">
    <property type="term" value="P:DNA transposition"/>
    <property type="evidence" value="ECO:0007669"/>
    <property type="project" value="InterPro"/>
</dbReference>
<dbReference type="PANTHER" id="PTHR33055">
    <property type="entry name" value="TRANSPOSASE FOR INSERTION SEQUENCE ELEMENT IS1111A"/>
    <property type="match status" value="1"/>
</dbReference>
<dbReference type="InterPro" id="IPR003346">
    <property type="entry name" value="Transposase_20"/>
</dbReference>
<evidence type="ECO:0000313" key="4">
    <source>
        <dbReference type="Proteomes" id="UP000051442"/>
    </source>
</evidence>
<reference evidence="3 4" key="1">
    <citation type="journal article" date="2015" name="Genome Announc.">
        <title>Expanding the biotechnology potential of lactobacilli through comparative genomics of 213 strains and associated genera.</title>
        <authorList>
            <person name="Sun Z."/>
            <person name="Harris H.M."/>
            <person name="McCann A."/>
            <person name="Guo C."/>
            <person name="Argimon S."/>
            <person name="Zhang W."/>
            <person name="Yang X."/>
            <person name="Jeffery I.B."/>
            <person name="Cooney J.C."/>
            <person name="Kagawa T.F."/>
            <person name="Liu W."/>
            <person name="Song Y."/>
            <person name="Salvetti E."/>
            <person name="Wrobel A."/>
            <person name="Rasinkangas P."/>
            <person name="Parkhill J."/>
            <person name="Rea M.C."/>
            <person name="O'Sullivan O."/>
            <person name="Ritari J."/>
            <person name="Douillard F.P."/>
            <person name="Paul Ross R."/>
            <person name="Yang R."/>
            <person name="Briner A.E."/>
            <person name="Felis G.E."/>
            <person name="de Vos W.M."/>
            <person name="Barrangou R."/>
            <person name="Klaenhammer T.R."/>
            <person name="Caufield P.W."/>
            <person name="Cui Y."/>
            <person name="Zhang H."/>
            <person name="O'Toole P.W."/>
        </authorList>
    </citation>
    <scope>NUCLEOTIDE SEQUENCE [LARGE SCALE GENOMIC DNA]</scope>
    <source>
        <strain evidence="3 4">DSM 23365</strain>
    </source>
</reference>
<name>A0A0R2F2K7_9LACO</name>
<keyword evidence="4" id="KW-1185">Reference proteome</keyword>
<dbReference type="GO" id="GO:0004803">
    <property type="term" value="F:transposase activity"/>
    <property type="evidence" value="ECO:0007669"/>
    <property type="project" value="InterPro"/>
</dbReference>
<dbReference type="EMBL" id="AYZM01000138">
    <property type="protein sequence ID" value="KRN19322.1"/>
    <property type="molecule type" value="Genomic_DNA"/>
</dbReference>
<sequence>MFGFTFYLTWRHLMNSSQIGVGIDISAYKLDVAILNDTELLQTFCIAKNSAGFLKLLNTLDTLPTTPHIVFEATGVYSVSVATFFNQNSYDFDCINPLMARQLNARLRQNKTDRVDAIKLAEIATSRNYAVTSVKTDVYENLKVYDQWYENDNKDIVSAKNRVHRALQQVFPFVKFPVSNELPLYYELFHEFPHAALVRDLTTEQITAQLYDALHDAHPLTHWTKYAKILQQAAAESVPGLSRNSPEVMRLRQLTQRVLELMADKDSLVTQMTQLAEPLPEYRLYCSIPGISAISACQLMAEIGDSRHFQRASQVNAYVGIDLRHYESGKFVGTDTISKRGNAVARKVLYRIVQQIYRTCQNSNHFCHIADYYQKKKQSFARKTAQKMTKKFTIACIHRLIRTLIGLVKHGEVYDYNKAIMRSNI</sequence>
<dbReference type="Pfam" id="PF01548">
    <property type="entry name" value="DEDD_Tnp_IS110"/>
    <property type="match status" value="1"/>
</dbReference>